<feature type="region of interest" description="Disordered" evidence="2">
    <location>
        <begin position="667"/>
        <end position="709"/>
    </location>
</feature>
<dbReference type="GO" id="GO:0005634">
    <property type="term" value="C:nucleus"/>
    <property type="evidence" value="ECO:0007669"/>
    <property type="project" value="TreeGrafter"/>
</dbReference>
<dbReference type="PANTHER" id="PTHR12790:SF0">
    <property type="entry name" value="RNA POLYMERASE I-SPECIFIC TRANSCRIPTION INITIATION FACTOR RRN3-RELATED"/>
    <property type="match status" value="1"/>
</dbReference>
<dbReference type="GeneID" id="70182680"/>
<reference evidence="3" key="1">
    <citation type="journal article" date="2021" name="Nat. Commun.">
        <title>Genetic determinants of endophytism in the Arabidopsis root mycobiome.</title>
        <authorList>
            <person name="Mesny F."/>
            <person name="Miyauchi S."/>
            <person name="Thiergart T."/>
            <person name="Pickel B."/>
            <person name="Atanasova L."/>
            <person name="Karlsson M."/>
            <person name="Huettel B."/>
            <person name="Barry K.W."/>
            <person name="Haridas S."/>
            <person name="Chen C."/>
            <person name="Bauer D."/>
            <person name="Andreopoulos W."/>
            <person name="Pangilinan J."/>
            <person name="LaButti K."/>
            <person name="Riley R."/>
            <person name="Lipzen A."/>
            <person name="Clum A."/>
            <person name="Drula E."/>
            <person name="Henrissat B."/>
            <person name="Kohler A."/>
            <person name="Grigoriev I.V."/>
            <person name="Martin F.M."/>
            <person name="Hacquard S."/>
        </authorList>
    </citation>
    <scope>NUCLEOTIDE SEQUENCE</scope>
    <source>
        <strain evidence="3">MPI-CAGE-CH-0230</strain>
    </source>
</reference>
<organism evidence="3 4">
    <name type="scientific">Microdochium trichocladiopsis</name>
    <dbReference type="NCBI Taxonomy" id="1682393"/>
    <lineage>
        <taxon>Eukaryota</taxon>
        <taxon>Fungi</taxon>
        <taxon>Dikarya</taxon>
        <taxon>Ascomycota</taxon>
        <taxon>Pezizomycotina</taxon>
        <taxon>Sordariomycetes</taxon>
        <taxon>Xylariomycetidae</taxon>
        <taxon>Xylariales</taxon>
        <taxon>Microdochiaceae</taxon>
        <taxon>Microdochium</taxon>
    </lineage>
</organism>
<feature type="compositionally biased region" description="Acidic residues" evidence="2">
    <location>
        <begin position="338"/>
        <end position="362"/>
    </location>
</feature>
<dbReference type="RefSeq" id="XP_046015031.1">
    <property type="nucleotide sequence ID" value="XM_046153134.1"/>
</dbReference>
<keyword evidence="4" id="KW-1185">Reference proteome</keyword>
<comment type="similarity">
    <text evidence="1">Belongs to the RRN3 family.</text>
</comment>
<name>A0A9P8YD95_9PEZI</name>
<evidence type="ECO:0000313" key="3">
    <source>
        <dbReference type="EMBL" id="KAH7034938.1"/>
    </source>
</evidence>
<comment type="caution">
    <text evidence="3">The sequence shown here is derived from an EMBL/GenBank/DDBJ whole genome shotgun (WGS) entry which is preliminary data.</text>
</comment>
<dbReference type="GO" id="GO:0006361">
    <property type="term" value="P:transcription initiation at RNA polymerase I promoter"/>
    <property type="evidence" value="ECO:0007669"/>
    <property type="project" value="InterPro"/>
</dbReference>
<keyword evidence="3" id="KW-0648">Protein biosynthesis</keyword>
<dbReference type="Proteomes" id="UP000756346">
    <property type="component" value="Unassembled WGS sequence"/>
</dbReference>
<evidence type="ECO:0000256" key="2">
    <source>
        <dbReference type="SAM" id="MobiDB-lite"/>
    </source>
</evidence>
<dbReference type="Pfam" id="PF05327">
    <property type="entry name" value="RRN3"/>
    <property type="match status" value="1"/>
</dbReference>
<feature type="compositionally biased region" description="Acidic residues" evidence="2">
    <location>
        <begin position="670"/>
        <end position="709"/>
    </location>
</feature>
<dbReference type="PANTHER" id="PTHR12790">
    <property type="entry name" value="TRANSCRIPTION INITIATION FACTOR IA RRN3"/>
    <property type="match status" value="1"/>
</dbReference>
<gene>
    <name evidence="3" type="ORF">B0I36DRAFT_317259</name>
</gene>
<dbReference type="EMBL" id="JAGTJQ010000003">
    <property type="protein sequence ID" value="KAH7034938.1"/>
    <property type="molecule type" value="Genomic_DNA"/>
</dbReference>
<dbReference type="InterPro" id="IPR007991">
    <property type="entry name" value="RNA_pol_I_trans_ini_fac_RRN3"/>
</dbReference>
<protein>
    <submittedName>
        <fullName evidence="3">RNA polymerase I-specific transcription initiation factor RRN3</fullName>
    </submittedName>
</protein>
<sequence>MPSLVIGADTTSMQVATPRGKHAGPAAVVAHTAKNIRPILKTSAQVLGKRRMSDDEDTMDELNTDALSGARKRQKVEFDLNNIEVHEIGVRTVDEIKTEIRKALEGHERGDDEEYDILKDTLSGKQVLRHDDIEDGDPSIPEKRRQELKIYLVALASFAPQLGRSSSGLVKSVLQCEWLGRDDQFAKIYVQFLAALVSAQGSCLNPVLTMIVDKFSAARVSDWSVPNFPPVNKQLVQRRLHLALQYLLSVFPAAKTVLGHVVAQKYPFHDDSKRMHLAYVDNMLRLREYAPSLKNEIMDLIVSRLVKIDVEMQMDLEDMDDRVTAMVAMALKSSQENNLEDADDDDDSDAESVDSEESEEDNEYARVKTAKESIEKMDYILDALFRLYTPHFADPDSDDAMDVFTDLLGEFSHIILPNLKSRHTQFLIFHFGQQSEQLMDAFCGTCINIAFESSRPPVLQQAASAYLASFVARGAHVPGHIVVKIFEVLGFHLDQMRTNYEATCRGPDVRRYAPFYSLMQALMYIYCFRWQDLVRSVPEDVDRDDLASYLDQDLEWEPEIREVLRRNIYSKLNPLKVCSPAIVEQFAKLAHRFRFLYVYPLLESNKRVRLSQFSAGAYSSGNALRDLAFDLNDESWQQLDSYFPFDPYQLPVSKHWVEGDYLPWRSITGLDDDDDDDDDDVDSDNEDDLDEENGIEEDTATDDEEGVDN</sequence>
<dbReference type="GO" id="GO:0003743">
    <property type="term" value="F:translation initiation factor activity"/>
    <property type="evidence" value="ECO:0007669"/>
    <property type="project" value="UniProtKB-KW"/>
</dbReference>
<dbReference type="OrthoDB" id="26970at2759"/>
<evidence type="ECO:0000256" key="1">
    <source>
        <dbReference type="ARBA" id="ARBA00010098"/>
    </source>
</evidence>
<proteinExistence type="inferred from homology"/>
<dbReference type="GO" id="GO:0001181">
    <property type="term" value="F:RNA polymerase I general transcription initiation factor activity"/>
    <property type="evidence" value="ECO:0007669"/>
    <property type="project" value="InterPro"/>
</dbReference>
<evidence type="ECO:0000313" key="4">
    <source>
        <dbReference type="Proteomes" id="UP000756346"/>
    </source>
</evidence>
<keyword evidence="3" id="KW-0396">Initiation factor</keyword>
<dbReference type="AlphaFoldDB" id="A0A9P8YD95"/>
<feature type="region of interest" description="Disordered" evidence="2">
    <location>
        <begin position="334"/>
        <end position="367"/>
    </location>
</feature>
<accession>A0A9P8YD95</accession>
<dbReference type="GO" id="GO:0001042">
    <property type="term" value="F:RNA polymerase I core binding"/>
    <property type="evidence" value="ECO:0007669"/>
    <property type="project" value="TreeGrafter"/>
</dbReference>